<evidence type="ECO:0000256" key="9">
    <source>
        <dbReference type="ARBA" id="ARBA00023279"/>
    </source>
</evidence>
<keyword evidence="7 12" id="KW-1015">Disulfide bond</keyword>
<dbReference type="GO" id="GO:0009986">
    <property type="term" value="C:cell surface"/>
    <property type="evidence" value="ECO:0007669"/>
    <property type="project" value="InterPro"/>
</dbReference>
<feature type="signal peptide" evidence="15">
    <location>
        <begin position="1"/>
        <end position="41"/>
    </location>
</feature>
<feature type="domain" description="Sushi" evidence="16">
    <location>
        <begin position="104"/>
        <end position="163"/>
    </location>
</feature>
<proteinExistence type="predicted"/>
<gene>
    <name evidence="18 19" type="primary">LOC114512023</name>
</gene>
<dbReference type="InterPro" id="IPR035976">
    <property type="entry name" value="Sushi/SCR/CCP_sf"/>
</dbReference>
<dbReference type="PIRSF" id="PIRSF037971">
    <property type="entry name" value="TLX_CD46"/>
    <property type="match status" value="1"/>
</dbReference>
<dbReference type="CDD" id="cd00033">
    <property type="entry name" value="CCP"/>
    <property type="match status" value="4"/>
</dbReference>
<reference evidence="18 19" key="1">
    <citation type="submission" date="2025-04" db="UniProtKB">
        <authorList>
            <consortium name="RefSeq"/>
        </authorList>
    </citation>
    <scope>IDENTIFICATION</scope>
    <source>
        <tissue evidence="18 19">Muscle</tissue>
    </source>
</reference>
<dbReference type="GeneID" id="114512023"/>
<evidence type="ECO:0000256" key="15">
    <source>
        <dbReference type="SAM" id="SignalP"/>
    </source>
</evidence>
<accession>A0A7E6CXL7</accession>
<comment type="caution">
    <text evidence="12">Lacks conserved residue(s) required for the propagation of feature annotation.</text>
</comment>
<feature type="domain" description="Sushi" evidence="16">
    <location>
        <begin position="225"/>
        <end position="284"/>
    </location>
</feature>
<evidence type="ECO:0000256" key="12">
    <source>
        <dbReference type="PROSITE-ProRule" id="PRU00302"/>
    </source>
</evidence>
<evidence type="ECO:0000259" key="16">
    <source>
        <dbReference type="PROSITE" id="PS50923"/>
    </source>
</evidence>
<dbReference type="OrthoDB" id="6127264at2759"/>
<evidence type="ECO:0000256" key="7">
    <source>
        <dbReference type="ARBA" id="ARBA00023157"/>
    </source>
</evidence>
<dbReference type="PROSITE" id="PS50923">
    <property type="entry name" value="SUSHI"/>
    <property type="match status" value="4"/>
</dbReference>
<feature type="disulfide bond" evidence="12">
    <location>
        <begin position="166"/>
        <end position="209"/>
    </location>
</feature>
<protein>
    <recommendedName>
        <fullName evidence="2 11">Membrane cofactor protein</fullName>
    </recommendedName>
</protein>
<keyword evidence="8" id="KW-0325">Glycoprotein</keyword>
<dbReference type="PANTHER" id="PTHR45656">
    <property type="entry name" value="PROTEIN CBR-CLEC-78"/>
    <property type="match status" value="1"/>
</dbReference>
<evidence type="ECO:0000256" key="14">
    <source>
        <dbReference type="SAM" id="Phobius"/>
    </source>
</evidence>
<dbReference type="RefSeq" id="XP_035871627.1">
    <property type="nucleotide sequence ID" value="XM_036015734.1"/>
</dbReference>
<dbReference type="InterPro" id="IPR017341">
    <property type="entry name" value="CD46"/>
</dbReference>
<evidence type="ECO:0000256" key="2">
    <source>
        <dbReference type="ARBA" id="ARBA00017517"/>
    </source>
</evidence>
<name>A0A7E6CXL7_9CHIR</name>
<evidence type="ECO:0000256" key="13">
    <source>
        <dbReference type="SAM" id="MobiDB-lite"/>
    </source>
</evidence>
<comment type="function">
    <text evidence="11">Acts as a cofactor for complement factor I, a serine protease which protects autologous cells against complement-mediated injury by cleaving C3b and C4b deposited on host tissue. May be involved in the fusion of the spermatozoa with the oocyte during fertilization.</text>
</comment>
<evidence type="ECO:0000256" key="11">
    <source>
        <dbReference type="PIRNR" id="PIRNR037971"/>
    </source>
</evidence>
<evidence type="ECO:0000256" key="6">
    <source>
        <dbReference type="ARBA" id="ARBA00023136"/>
    </source>
</evidence>
<dbReference type="GO" id="GO:0002079">
    <property type="term" value="C:inner acrosomal membrane"/>
    <property type="evidence" value="ECO:0007669"/>
    <property type="project" value="UniProtKB-SubCell"/>
</dbReference>
<evidence type="ECO:0000256" key="3">
    <source>
        <dbReference type="ARBA" id="ARBA00022659"/>
    </source>
</evidence>
<keyword evidence="14" id="KW-0812">Transmembrane</keyword>
<keyword evidence="17" id="KW-1185">Reference proteome</keyword>
<dbReference type="Proteomes" id="UP000504628">
    <property type="component" value="Chromosome 14"/>
</dbReference>
<keyword evidence="6 11" id="KW-0472">Membrane</keyword>
<evidence type="ECO:0000256" key="10">
    <source>
        <dbReference type="ARBA" id="ARBA00047055"/>
    </source>
</evidence>
<sequence>MTASCGSRRIPARRPKSSFSCWSFVGILVVLVVLLPTPTDACGAPLRYDSMMLQGGSKDVYQAGDSVQYQCRPGYMRILPGLPVSSVCQSDNTWEPLQEACTRKPCPQLPDPINGQVNGSFEYGSKIHYTCNEGYHLVGKATLYCQLSEDTVGWDADPPQCEKNLCQPPKQIENGITNTQKESYEYNEVVIYSCVSNIYSLIGESRLICSERNEWSSDPPECKVVRCTSPVPKNGQLLSGHKTLFSYQDKVLLGCKEGFHLQGSKTVVCGANSEWEPQPPQCIIAPTPPSTTPAVSIVTGPVTSARPPSTSHPGPAPGPSTHRPSTLSPTHSPPEGGLGTGGIAAIVISVVAAIVIIGAGLLYHHKKKKGTYLTGESHREVKFISL</sequence>
<feature type="domain" description="Sushi" evidence="16">
    <location>
        <begin position="40"/>
        <end position="103"/>
    </location>
</feature>
<comment type="subcellular location">
    <subcellularLocation>
        <location evidence="11">Cytoplasmic vesicle</location>
        <location evidence="11">Secretory vesicle</location>
        <location evidence="11">Acrosome inner membrane</location>
    </subcellularLocation>
    <subcellularLocation>
        <location evidence="1">Membrane</location>
        <topology evidence="1">Single-pass membrane protein</topology>
    </subcellularLocation>
</comment>
<feature type="disulfide bond" evidence="12">
    <location>
        <begin position="255"/>
        <end position="282"/>
    </location>
</feature>
<comment type="subunit">
    <text evidence="10">Interacts with C3b. Interacts with C4b. Interacts with moesin/MSN.</text>
</comment>
<dbReference type="AlphaFoldDB" id="A0A7E6CXL7"/>
<keyword evidence="9 11" id="KW-0278">Fertilization</keyword>
<keyword evidence="14" id="KW-1133">Transmembrane helix</keyword>
<evidence type="ECO:0000256" key="5">
    <source>
        <dbReference type="ARBA" id="ARBA00022737"/>
    </source>
</evidence>
<feature type="domain" description="Sushi" evidence="16">
    <location>
        <begin position="164"/>
        <end position="224"/>
    </location>
</feature>
<feature type="transmembrane region" description="Helical" evidence="14">
    <location>
        <begin position="338"/>
        <end position="363"/>
    </location>
</feature>
<feature type="region of interest" description="Disordered" evidence="13">
    <location>
        <begin position="292"/>
        <end position="336"/>
    </location>
</feature>
<dbReference type="CDD" id="cd12087">
    <property type="entry name" value="TM_EGFR-like"/>
    <property type="match status" value="1"/>
</dbReference>
<evidence type="ECO:0000313" key="18">
    <source>
        <dbReference type="RefSeq" id="XP_035871627.1"/>
    </source>
</evidence>
<keyword evidence="3 12" id="KW-0768">Sushi</keyword>
<dbReference type="InterPro" id="IPR051277">
    <property type="entry name" value="SEZ6_CSMD_C4BPB_Regulators"/>
</dbReference>
<evidence type="ECO:0000256" key="8">
    <source>
        <dbReference type="ARBA" id="ARBA00023180"/>
    </source>
</evidence>
<dbReference type="Gene3D" id="2.10.70.10">
    <property type="entry name" value="Complement Module, domain 1"/>
    <property type="match status" value="4"/>
</dbReference>
<dbReference type="SMART" id="SM00032">
    <property type="entry name" value="CCP"/>
    <property type="match status" value="4"/>
</dbReference>
<keyword evidence="5" id="KW-0677">Repeat</keyword>
<dbReference type="FunFam" id="2.10.70.10:FF:000014">
    <property type="entry name" value="Membrane cofactor protein"/>
    <property type="match status" value="1"/>
</dbReference>
<dbReference type="GO" id="GO:0007338">
    <property type="term" value="P:single fertilization"/>
    <property type="evidence" value="ECO:0007669"/>
    <property type="project" value="UniProtKB-UniRule"/>
</dbReference>
<organism evidence="17 18">
    <name type="scientific">Phyllostomus discolor</name>
    <name type="common">pale spear-nosed bat</name>
    <dbReference type="NCBI Taxonomy" id="89673"/>
    <lineage>
        <taxon>Eukaryota</taxon>
        <taxon>Metazoa</taxon>
        <taxon>Chordata</taxon>
        <taxon>Craniata</taxon>
        <taxon>Vertebrata</taxon>
        <taxon>Euteleostomi</taxon>
        <taxon>Mammalia</taxon>
        <taxon>Eutheria</taxon>
        <taxon>Laurasiatheria</taxon>
        <taxon>Chiroptera</taxon>
        <taxon>Yangochiroptera</taxon>
        <taxon>Phyllostomidae</taxon>
        <taxon>Phyllostominae</taxon>
        <taxon>Phyllostomus</taxon>
    </lineage>
</organism>
<keyword evidence="4 15" id="KW-0732">Signal</keyword>
<dbReference type="InterPro" id="IPR000436">
    <property type="entry name" value="Sushi_SCR_CCP_dom"/>
</dbReference>
<dbReference type="RefSeq" id="XP_035871628.1">
    <property type="nucleotide sequence ID" value="XM_036015735.1"/>
</dbReference>
<evidence type="ECO:0000256" key="4">
    <source>
        <dbReference type="ARBA" id="ARBA00022729"/>
    </source>
</evidence>
<dbReference type="PANTHER" id="PTHR45656:SF15">
    <property type="entry name" value="SUSHI DOMAIN-CONTAINING PROTEIN"/>
    <property type="match status" value="1"/>
</dbReference>
<dbReference type="Pfam" id="PF00084">
    <property type="entry name" value="Sushi"/>
    <property type="match status" value="4"/>
</dbReference>
<feature type="chain" id="PRO_5044656838" description="Membrane cofactor protein" evidence="15">
    <location>
        <begin position="42"/>
        <end position="386"/>
    </location>
</feature>
<evidence type="ECO:0000313" key="17">
    <source>
        <dbReference type="Proteomes" id="UP000504628"/>
    </source>
</evidence>
<evidence type="ECO:0000256" key="1">
    <source>
        <dbReference type="ARBA" id="ARBA00004167"/>
    </source>
</evidence>
<dbReference type="SUPFAM" id="SSF57535">
    <property type="entry name" value="Complement control module/SCR domain"/>
    <property type="match status" value="4"/>
</dbReference>
<evidence type="ECO:0000313" key="19">
    <source>
        <dbReference type="RefSeq" id="XP_035871628.1"/>
    </source>
</evidence>